<dbReference type="Pfam" id="PF02771">
    <property type="entry name" value="Acyl-CoA_dh_N"/>
    <property type="match status" value="1"/>
</dbReference>
<evidence type="ECO:0000256" key="9">
    <source>
        <dbReference type="ARBA" id="ARBA00069043"/>
    </source>
</evidence>
<dbReference type="SUPFAM" id="SSF56645">
    <property type="entry name" value="Acyl-CoA dehydrogenase NM domain-like"/>
    <property type="match status" value="1"/>
</dbReference>
<dbReference type="Gene3D" id="2.40.110.10">
    <property type="entry name" value="Butyryl-CoA Dehydrogenase, subunit A, domain 2"/>
    <property type="match status" value="1"/>
</dbReference>
<evidence type="ECO:0000256" key="4">
    <source>
        <dbReference type="ARBA" id="ARBA00022827"/>
    </source>
</evidence>
<dbReference type="Pfam" id="PF00441">
    <property type="entry name" value="Acyl-CoA_dh_1"/>
    <property type="match status" value="1"/>
</dbReference>
<sequence length="596" mass="62549">MSYHAPVADIAFTLRHVAGLDRLAEEGAFPDLTPDLVGQILEEAGKFAGERIAPLNQIGDRCGAQLVDGAVRMPPGWREVYRAWCDAGWNAVSAPVDCGGQGLPHLVNAACIEMWNAASMAFGLGPLLTMSAVEAIAAHGSDQLKRIYLGKLVSGEWMGTMNITEAQAGSDLGALRTRAERQPDGSYRLHGTKVFITYGEHDLTDNIIHLVLARLPDAPEGTRGLSLFLVPKVLVADDGTLGARNDVVCTGIEKKLGIHASPTCTMQFGDREGAVGYLVGEENRGLTCMFTMMNHARLAVGLQGVAIADRAFQQALSYARDRRQGRAPGWSGEGMSPIVEHPDVKRMLLEMRAKTEAARALCYAVAGALDRAAFAPAAAARASADDVASLLTPVAKAFSTDIGVEVASLGVQVHGGAGYVEETGAAQHLRDARIAAIYEGTNGIQAVDLVSRKLPARGGQVARGHISELRGILQQARSANDSGLGGTAVWIGQSVDALERTTHWMLDAVETRPADALAGATPYLRLFALATGGAYLAKKALAAMAELRAGSTDPHHGLRVASARFFAAHLATAAAGLEAAITEGAEAIGTAFGDAA</sequence>
<dbReference type="EC" id="1.3.99.41" evidence="8"/>
<dbReference type="PANTHER" id="PTHR42803">
    <property type="entry name" value="ACYL-COA DEHYDROGENASE"/>
    <property type="match status" value="1"/>
</dbReference>
<feature type="domain" description="Acyl-CoA dehydrogenase/oxidase C-terminal" evidence="11">
    <location>
        <begin position="283"/>
        <end position="447"/>
    </location>
</feature>
<name>A0A348FVL5_9HYPH</name>
<dbReference type="Pfam" id="PF02770">
    <property type="entry name" value="Acyl-CoA_dh_M"/>
    <property type="match status" value="1"/>
</dbReference>
<evidence type="ECO:0000256" key="6">
    <source>
        <dbReference type="ARBA" id="ARBA00051388"/>
    </source>
</evidence>
<keyword evidence="16" id="KW-1185">Reference proteome</keyword>
<dbReference type="SUPFAM" id="SSF47203">
    <property type="entry name" value="Acyl-CoA dehydrogenase C-terminal domain-like"/>
    <property type="match status" value="1"/>
</dbReference>
<dbReference type="InterPro" id="IPR013786">
    <property type="entry name" value="AcylCoA_DH/ox_N"/>
</dbReference>
<evidence type="ECO:0000256" key="2">
    <source>
        <dbReference type="ARBA" id="ARBA00009347"/>
    </source>
</evidence>
<dbReference type="GO" id="GO:0050660">
    <property type="term" value="F:flavin adenine dinucleotide binding"/>
    <property type="evidence" value="ECO:0007669"/>
    <property type="project" value="InterPro"/>
</dbReference>
<protein>
    <recommendedName>
        <fullName evidence="9">3-methylmercaptopropionyl-CoA dehydrogenase</fullName>
        <ecNumber evidence="8">1.3.99.41</ecNumber>
    </recommendedName>
</protein>
<dbReference type="InterPro" id="IPR006091">
    <property type="entry name" value="Acyl-CoA_Oxase/DH_mid-dom"/>
</dbReference>
<dbReference type="RefSeq" id="WP_126396493.1">
    <property type="nucleotide sequence ID" value="NZ_AP018907.1"/>
</dbReference>
<proteinExistence type="inferred from homology"/>
<reference evidence="15 16" key="1">
    <citation type="submission" date="2018-08" db="EMBL/GenBank/DDBJ databases">
        <title>Complete genome sequencing of Blastochloris tepida GI.</title>
        <authorList>
            <person name="Tsukatani Y."/>
            <person name="Mori H."/>
        </authorList>
    </citation>
    <scope>NUCLEOTIDE SEQUENCE [LARGE SCALE GENOMIC DNA]</scope>
    <source>
        <strain evidence="15 16">GI</strain>
    </source>
</reference>
<evidence type="ECO:0000256" key="1">
    <source>
        <dbReference type="ARBA" id="ARBA00001974"/>
    </source>
</evidence>
<dbReference type="InterPro" id="IPR036250">
    <property type="entry name" value="AcylCo_DH-like_C"/>
</dbReference>
<feature type="domain" description="Acetyl-CoA dehydrogenase-like C-terminal" evidence="14">
    <location>
        <begin position="483"/>
        <end position="587"/>
    </location>
</feature>
<keyword evidence="4 10" id="KW-0274">FAD</keyword>
<dbReference type="InterPro" id="IPR009100">
    <property type="entry name" value="AcylCoA_DH/oxidase_NM_dom_sf"/>
</dbReference>
<evidence type="ECO:0000259" key="14">
    <source>
        <dbReference type="Pfam" id="PF12806"/>
    </source>
</evidence>
<comment type="similarity">
    <text evidence="2 10">Belongs to the acyl-CoA dehydrogenase family.</text>
</comment>
<organism evidence="15 16">
    <name type="scientific">Blastochloris tepida</name>
    <dbReference type="NCBI Taxonomy" id="2233851"/>
    <lineage>
        <taxon>Bacteria</taxon>
        <taxon>Pseudomonadati</taxon>
        <taxon>Pseudomonadota</taxon>
        <taxon>Alphaproteobacteria</taxon>
        <taxon>Hyphomicrobiales</taxon>
        <taxon>Blastochloridaceae</taxon>
        <taxon>Blastochloris</taxon>
    </lineage>
</organism>
<dbReference type="KEGG" id="blag:BLTE_00330"/>
<comment type="cofactor">
    <cofactor evidence="1 10">
        <name>FAD</name>
        <dbReference type="ChEBI" id="CHEBI:57692"/>
    </cofactor>
</comment>
<evidence type="ECO:0000256" key="10">
    <source>
        <dbReference type="RuleBase" id="RU362125"/>
    </source>
</evidence>
<evidence type="ECO:0000313" key="16">
    <source>
        <dbReference type="Proteomes" id="UP000266934"/>
    </source>
</evidence>
<dbReference type="InterPro" id="IPR046373">
    <property type="entry name" value="Acyl-CoA_Oxase/DH_mid-dom_sf"/>
</dbReference>
<evidence type="ECO:0000259" key="13">
    <source>
        <dbReference type="Pfam" id="PF02771"/>
    </source>
</evidence>
<feature type="domain" description="Acyl-CoA oxidase/dehydrogenase middle" evidence="12">
    <location>
        <begin position="161"/>
        <end position="270"/>
    </location>
</feature>
<dbReference type="InterPro" id="IPR052166">
    <property type="entry name" value="Diverse_Acyl-CoA_DH"/>
</dbReference>
<dbReference type="InterPro" id="IPR009075">
    <property type="entry name" value="AcylCo_DH/oxidase_C"/>
</dbReference>
<accession>A0A348FVL5</accession>
<dbReference type="PANTHER" id="PTHR42803:SF1">
    <property type="entry name" value="BROAD-SPECIFICITY LINEAR ACYL-COA DEHYDROGENASE FADE5"/>
    <property type="match status" value="1"/>
</dbReference>
<comment type="catalytic activity">
    <reaction evidence="6">
        <text>3-(methylsulfanyl)propanoyl-CoA + oxidized [electron-transfer flavoprotein] + H(+) = 3-(methylsulfanyl)acryloyl-CoA + reduced [electron-transfer flavoprotein]</text>
        <dbReference type="Rhea" id="RHEA:52612"/>
        <dbReference type="Rhea" id="RHEA-COMP:10685"/>
        <dbReference type="Rhea" id="RHEA-COMP:10686"/>
        <dbReference type="ChEBI" id="CHEBI:15378"/>
        <dbReference type="ChEBI" id="CHEBI:57692"/>
        <dbReference type="ChEBI" id="CHEBI:58307"/>
        <dbReference type="ChEBI" id="CHEBI:82815"/>
        <dbReference type="ChEBI" id="CHEBI:84994"/>
        <dbReference type="EC" id="1.3.99.41"/>
    </reaction>
    <physiologicalReaction direction="left-to-right" evidence="6">
        <dbReference type="Rhea" id="RHEA:52613"/>
    </physiologicalReaction>
</comment>
<evidence type="ECO:0000256" key="7">
    <source>
        <dbReference type="ARBA" id="ARBA00058683"/>
    </source>
</evidence>
<gene>
    <name evidence="15" type="primary">mmgC_1</name>
    <name evidence="15" type="ORF">BLTE_00330</name>
</gene>
<keyword evidence="3 10" id="KW-0285">Flavoprotein</keyword>
<dbReference type="Gene3D" id="1.10.540.10">
    <property type="entry name" value="Acyl-CoA dehydrogenase/oxidase, N-terminal domain"/>
    <property type="match status" value="1"/>
</dbReference>
<keyword evidence="5 10" id="KW-0560">Oxidoreductase</keyword>
<evidence type="ECO:0000256" key="3">
    <source>
        <dbReference type="ARBA" id="ARBA00022630"/>
    </source>
</evidence>
<evidence type="ECO:0000256" key="5">
    <source>
        <dbReference type="ARBA" id="ARBA00023002"/>
    </source>
</evidence>
<dbReference type="AlphaFoldDB" id="A0A348FVL5"/>
<evidence type="ECO:0000256" key="8">
    <source>
        <dbReference type="ARBA" id="ARBA00066694"/>
    </source>
</evidence>
<dbReference type="EMBL" id="AP018907">
    <property type="protein sequence ID" value="BBF91348.1"/>
    <property type="molecule type" value="Genomic_DNA"/>
</dbReference>
<evidence type="ECO:0000259" key="12">
    <source>
        <dbReference type="Pfam" id="PF02770"/>
    </source>
</evidence>
<evidence type="ECO:0000259" key="11">
    <source>
        <dbReference type="Pfam" id="PF00441"/>
    </source>
</evidence>
<dbReference type="GO" id="GO:0016627">
    <property type="term" value="F:oxidoreductase activity, acting on the CH-CH group of donors"/>
    <property type="evidence" value="ECO:0007669"/>
    <property type="project" value="InterPro"/>
</dbReference>
<dbReference type="Pfam" id="PF12806">
    <property type="entry name" value="Acyl-CoA_dh_C"/>
    <property type="match status" value="1"/>
</dbReference>
<dbReference type="InterPro" id="IPR037069">
    <property type="entry name" value="AcylCoA_DH/ox_N_sf"/>
</dbReference>
<dbReference type="OrthoDB" id="9807883at2"/>
<dbReference type="Gene3D" id="1.20.140.10">
    <property type="entry name" value="Butyryl-CoA Dehydrogenase, subunit A, domain 3"/>
    <property type="match status" value="1"/>
</dbReference>
<dbReference type="InterPro" id="IPR025878">
    <property type="entry name" value="Acyl-CoA_dh-like_C_dom"/>
</dbReference>
<comment type="function">
    <text evidence="7">Involved in the assimilation of dimethylsulphoniopropionate (DMSP), an important compound in the fixation of carbon in marine phytoplankton, by mediating the conversion of 3-(methylthio)propanoyl-CoA (MMPA-CoA) to 3-(methylthio)acryloyl-CoA (MTA-CoA).</text>
</comment>
<dbReference type="Proteomes" id="UP000266934">
    <property type="component" value="Chromosome"/>
</dbReference>
<evidence type="ECO:0000313" key="15">
    <source>
        <dbReference type="EMBL" id="BBF91348.1"/>
    </source>
</evidence>
<feature type="domain" description="Acyl-CoA dehydrogenase/oxidase N-terminal" evidence="13">
    <location>
        <begin position="40"/>
        <end position="156"/>
    </location>
</feature>
<dbReference type="FunFam" id="2.40.110.10:FF:000031">
    <property type="entry name" value="Acyl-CoA dehydrogenase, putative"/>
    <property type="match status" value="1"/>
</dbReference>